<sequence length="1115" mass="130092">MCIEMYDILNHNIQREANHLMGIKWYLSVQVSLFKRQIGEEDTWVYPVFRSSTKATHWNEDDIPIEESVEQINEKMELFCNLGSGWIFDRVLKIDLYIAQYNPLSGSSYIPTPKKLEHKKVSSSILNIKNLYDEECFMYCILAGIYNLNDENVESYLNLNHEIDFKSLKFPMQVKQIGTFENRNPKISVSVFGYEENTIYPLYISVNLDRKYHIDLLLITLEESSHFLLIRNKNTLFKHILYPKSHHEVHICDYCLNNLSSKQAHDNHVVRCKLVTPQHIKYPTSEENILKFSNFHTKIKQPITVYGDFETMCVDGKLIPTSYAYVIIDDTQTPIGFRAFRDSENVVKHFLSQLLRDINELENSRINYEHINWTPEDRETYANATHCHICEEIFDLSITNSDDPKAKVADHYHYKYKVNHNKVSKYNKPGKLRGAAHRVCNASFHKKFRVPVVFHNLKNFDGHLIISEIADFMRNSNLKFNCIPQTIEKYSTFSLGKLDFIDSLQFLNASLDSLVSLLEPEQMSITKHYFPQSEKFELLCRKGVYPYEYIDSYDKLEKVTSLPPKENFYSSLTETHINDEDYLHAQNVWNIFECKTLGDYQDLYNRADVLQLADIFENFRNTMLNHYGLDICNFVSLAQVSWTAMLKMTKVQLELITDPDIYLLFEQGIRGGVAVIPTRYAKIDPNETALLYLDCNNLYGAALSSYLPIGGFSFVSEDLIDKVLETHDESDIGFICEVDLHVPENLHDYMNDFPLAPTCEKVQSKKISPYQKHLLQDLNINHYPAKKLLTTLEPKMNYIVHYRNLKLYLELGMVLTKIHKIVQFNQSPWMKTYIDFNTAKRASADTKFSQELFKLASNAAFGRTLLNSKRYKNFRLFVDEKKAKTQVCKPTFKQFAIFNKDLVGVLYNKTVITLKSPIYAGMVTLEISKLIMYEYFYKILKVKYGEDRMRLCMSDTDSLLLHLKTNSLYEDMYSIIDTLDTSNYPPNHPLYSEKWKKIVGKFKDESPADLITEFVGLRAKMYTFSTINSHMKCVGKGIPRANINRLNLEDYKRCLMYKTVSHTRFNNILSRNHTLQVQAQSKLALSPYDDKRYLLRDGINTLAYGHFKIKELENE</sequence>
<dbReference type="AlphaFoldDB" id="A0A8D8TAN0"/>
<organism evidence="1">
    <name type="scientific">Cacopsylla melanoneura</name>
    <dbReference type="NCBI Taxonomy" id="428564"/>
    <lineage>
        <taxon>Eukaryota</taxon>
        <taxon>Metazoa</taxon>
        <taxon>Ecdysozoa</taxon>
        <taxon>Arthropoda</taxon>
        <taxon>Hexapoda</taxon>
        <taxon>Insecta</taxon>
        <taxon>Pterygota</taxon>
        <taxon>Neoptera</taxon>
        <taxon>Paraneoptera</taxon>
        <taxon>Hemiptera</taxon>
        <taxon>Sternorrhyncha</taxon>
        <taxon>Psylloidea</taxon>
        <taxon>Psyllidae</taxon>
        <taxon>Psyllinae</taxon>
        <taxon>Cacopsylla</taxon>
    </lineage>
</organism>
<dbReference type="InterPro" id="IPR043502">
    <property type="entry name" value="DNA/RNA_pol_sf"/>
</dbReference>
<dbReference type="PANTHER" id="PTHR31511:SF12">
    <property type="entry name" value="RHO TERMINATION FACTOR N-TERMINAL DOMAIN-CONTAINING PROTEIN"/>
    <property type="match status" value="1"/>
</dbReference>
<evidence type="ECO:0000313" key="1">
    <source>
        <dbReference type="EMBL" id="CAG6682784.1"/>
    </source>
</evidence>
<accession>A0A8D8TAN0</accession>
<evidence type="ECO:0008006" key="2">
    <source>
        <dbReference type="Google" id="ProtNLM"/>
    </source>
</evidence>
<dbReference type="GO" id="GO:0071897">
    <property type="term" value="P:DNA biosynthetic process"/>
    <property type="evidence" value="ECO:0007669"/>
    <property type="project" value="UniProtKB-ARBA"/>
</dbReference>
<protein>
    <recommendedName>
        <fullName evidence="2">DNA-directed DNA polymerase</fullName>
    </recommendedName>
</protein>
<dbReference type="PANTHER" id="PTHR31511">
    <property type="entry name" value="PROTEIN CBG23764"/>
    <property type="match status" value="1"/>
</dbReference>
<dbReference type="EMBL" id="HBUF01260766">
    <property type="protein sequence ID" value="CAG6682786.1"/>
    <property type="molecule type" value="Transcribed_RNA"/>
</dbReference>
<proteinExistence type="predicted"/>
<name>A0A8D8TAN0_9HEMI</name>
<reference evidence="1" key="1">
    <citation type="submission" date="2021-05" db="EMBL/GenBank/DDBJ databases">
        <authorList>
            <person name="Alioto T."/>
            <person name="Alioto T."/>
            <person name="Gomez Garrido J."/>
        </authorList>
    </citation>
    <scope>NUCLEOTIDE SEQUENCE</scope>
</reference>
<dbReference type="SUPFAM" id="SSF56672">
    <property type="entry name" value="DNA/RNA polymerases"/>
    <property type="match status" value="1"/>
</dbReference>
<dbReference type="EMBL" id="HBUF01260765">
    <property type="protein sequence ID" value="CAG6682784.1"/>
    <property type="molecule type" value="Transcribed_RNA"/>
</dbReference>